<keyword evidence="3" id="KW-1185">Reference proteome</keyword>
<sequence>MAGAKTGGARDSLLERRSKRGMNGRKKRWEKSRERETQVVFADGCQARDEQQQAVMGEKMYEELTGTRGRNRRGKAEKRASRGNGAVALGSFASLFELPGVRSIGIGWWCCATHDGPGERNL</sequence>
<evidence type="ECO:0000256" key="1">
    <source>
        <dbReference type="SAM" id="MobiDB-lite"/>
    </source>
</evidence>
<evidence type="ECO:0000313" key="3">
    <source>
        <dbReference type="Proteomes" id="UP001633002"/>
    </source>
</evidence>
<protein>
    <submittedName>
        <fullName evidence="2">Uncharacterized protein</fullName>
    </submittedName>
</protein>
<dbReference type="Proteomes" id="UP001633002">
    <property type="component" value="Unassembled WGS sequence"/>
</dbReference>
<dbReference type="AlphaFoldDB" id="A0ABD3HF25"/>
<dbReference type="EMBL" id="JBJQOH010000004">
    <property type="protein sequence ID" value="KAL3689451.1"/>
    <property type="molecule type" value="Genomic_DNA"/>
</dbReference>
<name>A0ABD3HF25_9MARC</name>
<feature type="region of interest" description="Disordered" evidence="1">
    <location>
        <begin position="64"/>
        <end position="83"/>
    </location>
</feature>
<organism evidence="2 3">
    <name type="scientific">Riccia sorocarpa</name>
    <dbReference type="NCBI Taxonomy" id="122646"/>
    <lineage>
        <taxon>Eukaryota</taxon>
        <taxon>Viridiplantae</taxon>
        <taxon>Streptophyta</taxon>
        <taxon>Embryophyta</taxon>
        <taxon>Marchantiophyta</taxon>
        <taxon>Marchantiopsida</taxon>
        <taxon>Marchantiidae</taxon>
        <taxon>Marchantiales</taxon>
        <taxon>Ricciaceae</taxon>
        <taxon>Riccia</taxon>
    </lineage>
</organism>
<feature type="compositionally biased region" description="Basic residues" evidence="1">
    <location>
        <begin position="17"/>
        <end position="30"/>
    </location>
</feature>
<reference evidence="2 3" key="1">
    <citation type="submission" date="2024-09" db="EMBL/GenBank/DDBJ databases">
        <title>Chromosome-scale assembly of Riccia sorocarpa.</title>
        <authorList>
            <person name="Paukszto L."/>
        </authorList>
    </citation>
    <scope>NUCLEOTIDE SEQUENCE [LARGE SCALE GENOMIC DNA]</scope>
    <source>
        <strain evidence="2">LP-2024</strain>
        <tissue evidence="2">Aerial parts of the thallus</tissue>
    </source>
</reference>
<feature type="region of interest" description="Disordered" evidence="1">
    <location>
        <begin position="1"/>
        <end position="35"/>
    </location>
</feature>
<accession>A0ABD3HF25</accession>
<proteinExistence type="predicted"/>
<comment type="caution">
    <text evidence="2">The sequence shown here is derived from an EMBL/GenBank/DDBJ whole genome shotgun (WGS) entry which is preliminary data.</text>
</comment>
<evidence type="ECO:0000313" key="2">
    <source>
        <dbReference type="EMBL" id="KAL3689451.1"/>
    </source>
</evidence>
<gene>
    <name evidence="2" type="ORF">R1sor_015760</name>
</gene>